<evidence type="ECO:0000256" key="5">
    <source>
        <dbReference type="SAM" id="Phobius"/>
    </source>
</evidence>
<evidence type="ECO:0000256" key="4">
    <source>
        <dbReference type="ARBA" id="ARBA00023136"/>
    </source>
</evidence>
<keyword evidence="3 5" id="KW-1133">Transmembrane helix</keyword>
<keyword evidence="2 5" id="KW-0812">Transmembrane</keyword>
<feature type="non-terminal residue" evidence="7">
    <location>
        <position position="175"/>
    </location>
</feature>
<dbReference type="PROSITE" id="PS50928">
    <property type="entry name" value="ABC_TM1"/>
    <property type="match status" value="1"/>
</dbReference>
<dbReference type="AlphaFoldDB" id="A0A382RTQ3"/>
<organism evidence="7">
    <name type="scientific">marine metagenome</name>
    <dbReference type="NCBI Taxonomy" id="408172"/>
    <lineage>
        <taxon>unclassified sequences</taxon>
        <taxon>metagenomes</taxon>
        <taxon>ecological metagenomes</taxon>
    </lineage>
</organism>
<evidence type="ECO:0000259" key="6">
    <source>
        <dbReference type="PROSITE" id="PS50928"/>
    </source>
</evidence>
<dbReference type="PANTHER" id="PTHR43376">
    <property type="entry name" value="OLIGOPEPTIDE TRANSPORT SYSTEM PERMEASE PROTEIN"/>
    <property type="match status" value="1"/>
</dbReference>
<keyword evidence="4 5" id="KW-0472">Membrane</keyword>
<evidence type="ECO:0000256" key="2">
    <source>
        <dbReference type="ARBA" id="ARBA00022692"/>
    </source>
</evidence>
<dbReference type="GO" id="GO:0055085">
    <property type="term" value="P:transmembrane transport"/>
    <property type="evidence" value="ECO:0007669"/>
    <property type="project" value="InterPro"/>
</dbReference>
<evidence type="ECO:0000256" key="1">
    <source>
        <dbReference type="ARBA" id="ARBA00004141"/>
    </source>
</evidence>
<accession>A0A382RTQ3</accession>
<proteinExistence type="predicted"/>
<gene>
    <name evidence="7" type="ORF">METZ01_LOCUS353516</name>
</gene>
<sequence length="175" mass="19395">MSLDYLIRRIGVFLIVVWAGATINFFLPRLAPVNPIRERLLQAVSFGGAGKTDMEAVVRTYEARFGLDQPLWKQYLRYMGDVARLDFGVSIANFPSRASDIILRALPWTIGLLTTATLIAFALGTLLGALLAWPRTPGAFHYLAAPFLALSAIPYYLLGLVLVFFLGFTLRAFPL</sequence>
<dbReference type="PANTHER" id="PTHR43376:SF1">
    <property type="entry name" value="OLIGOPEPTIDE TRANSPORT SYSTEM PERMEASE PROTEIN"/>
    <property type="match status" value="1"/>
</dbReference>
<name>A0A382RTQ3_9ZZZZ</name>
<dbReference type="GO" id="GO:0016020">
    <property type="term" value="C:membrane"/>
    <property type="evidence" value="ECO:0007669"/>
    <property type="project" value="UniProtKB-SubCell"/>
</dbReference>
<dbReference type="InterPro" id="IPR000515">
    <property type="entry name" value="MetI-like"/>
</dbReference>
<comment type="subcellular location">
    <subcellularLocation>
        <location evidence="1">Membrane</location>
        <topology evidence="1">Multi-pass membrane protein</topology>
    </subcellularLocation>
</comment>
<dbReference type="SUPFAM" id="SSF161098">
    <property type="entry name" value="MetI-like"/>
    <property type="match status" value="1"/>
</dbReference>
<reference evidence="7" key="1">
    <citation type="submission" date="2018-05" db="EMBL/GenBank/DDBJ databases">
        <authorList>
            <person name="Lanie J.A."/>
            <person name="Ng W.-L."/>
            <person name="Kazmierczak K.M."/>
            <person name="Andrzejewski T.M."/>
            <person name="Davidsen T.M."/>
            <person name="Wayne K.J."/>
            <person name="Tettelin H."/>
            <person name="Glass J.I."/>
            <person name="Rusch D."/>
            <person name="Podicherti R."/>
            <person name="Tsui H.-C.T."/>
            <person name="Winkler M.E."/>
        </authorList>
    </citation>
    <scope>NUCLEOTIDE SEQUENCE</scope>
</reference>
<protein>
    <recommendedName>
        <fullName evidence="6">ABC transmembrane type-1 domain-containing protein</fullName>
    </recommendedName>
</protein>
<feature type="transmembrane region" description="Helical" evidence="5">
    <location>
        <begin position="105"/>
        <end position="133"/>
    </location>
</feature>
<dbReference type="InterPro" id="IPR035906">
    <property type="entry name" value="MetI-like_sf"/>
</dbReference>
<feature type="transmembrane region" description="Helical" evidence="5">
    <location>
        <begin position="153"/>
        <end position="173"/>
    </location>
</feature>
<feature type="transmembrane region" description="Helical" evidence="5">
    <location>
        <begin position="6"/>
        <end position="27"/>
    </location>
</feature>
<dbReference type="EMBL" id="UINC01123891">
    <property type="protein sequence ID" value="SVD00662.1"/>
    <property type="molecule type" value="Genomic_DNA"/>
</dbReference>
<feature type="domain" description="ABC transmembrane type-1" evidence="6">
    <location>
        <begin position="106"/>
        <end position="175"/>
    </location>
</feature>
<evidence type="ECO:0000313" key="7">
    <source>
        <dbReference type="EMBL" id="SVD00662.1"/>
    </source>
</evidence>
<evidence type="ECO:0000256" key="3">
    <source>
        <dbReference type="ARBA" id="ARBA00022989"/>
    </source>
</evidence>